<dbReference type="InterPro" id="IPR000620">
    <property type="entry name" value="EamA_dom"/>
</dbReference>
<evidence type="ECO:0000256" key="6">
    <source>
        <dbReference type="SAM" id="Phobius"/>
    </source>
</evidence>
<proteinExistence type="inferred from homology"/>
<keyword evidence="3 6" id="KW-0812">Transmembrane</keyword>
<evidence type="ECO:0000313" key="9">
    <source>
        <dbReference type="Proteomes" id="UP001055712"/>
    </source>
</evidence>
<feature type="transmembrane region" description="Helical" evidence="6">
    <location>
        <begin position="254"/>
        <end position="274"/>
    </location>
</feature>
<dbReference type="Proteomes" id="UP001055712">
    <property type="component" value="Unassembled WGS sequence"/>
</dbReference>
<keyword evidence="5 6" id="KW-0472">Membrane</keyword>
<evidence type="ECO:0000256" key="2">
    <source>
        <dbReference type="ARBA" id="ARBA00007635"/>
    </source>
</evidence>
<feature type="transmembrane region" description="Helical" evidence="6">
    <location>
        <begin position="218"/>
        <end position="242"/>
    </location>
</feature>
<dbReference type="InterPro" id="IPR037185">
    <property type="entry name" value="EmrE-like"/>
</dbReference>
<name>A0A9D4Z1U3_CHLVU</name>
<dbReference type="Pfam" id="PF00892">
    <property type="entry name" value="EamA"/>
    <property type="match status" value="2"/>
</dbReference>
<gene>
    <name evidence="8" type="ORF">D9Q98_000088</name>
</gene>
<feature type="domain" description="EamA" evidence="7">
    <location>
        <begin position="19"/>
        <end position="155"/>
    </location>
</feature>
<keyword evidence="4 6" id="KW-1133">Transmembrane helix</keyword>
<evidence type="ECO:0000256" key="5">
    <source>
        <dbReference type="ARBA" id="ARBA00023136"/>
    </source>
</evidence>
<sequence>MGELSALARLQPRPSSQFLGLCLYAASTFLASCGLVLSKSLSGTGLQAPMPVLQLILLRSCMLVACTLPAARHPQARQLLVERPKLWLVRGVLGFASVAFIQQAVHLLAISDAVALALLSPIVVAVLGTLVLRERPPQLLLVALPLALSGALLLVKPGLLGALAGGGGFVGSGGGIETTTSLGPASLGVAAGLGHVLSSAGAKLSVRRLAAGSTSPHAAAMIVLSAGLVSAVGSAAICVLQQTQLVWPQHVGGWVLVAGVGVMSIGHQACMTAAMQRAPATRAAPLTYLSAVWGLLADFLVFGHPPSAASLVGGAAIVAGGLLVALGRRGASGSAPLRQLPVSVEASSNGTALLPLANNTPGDRQRQAGGGRLQAALANAWVNAWATKQHQGPALMPLKTPPPRSIHVRDENTMASVAVNAAVRMV</sequence>
<feature type="transmembrane region" description="Helical" evidence="6">
    <location>
        <begin position="18"/>
        <end position="38"/>
    </location>
</feature>
<comment type="subcellular location">
    <subcellularLocation>
        <location evidence="1">Membrane</location>
        <topology evidence="1">Multi-pass membrane protein</topology>
    </subcellularLocation>
</comment>
<comment type="similarity">
    <text evidence="2">Belongs to the drug/metabolite transporter (DMT) superfamily. Plant drug/metabolite exporter (P-DME) (TC 2.A.7.4) family.</text>
</comment>
<comment type="caution">
    <text evidence="8">The sequence shown here is derived from an EMBL/GenBank/DDBJ whole genome shotgun (WGS) entry which is preliminary data.</text>
</comment>
<evidence type="ECO:0000259" key="7">
    <source>
        <dbReference type="Pfam" id="PF00892"/>
    </source>
</evidence>
<keyword evidence="9" id="KW-1185">Reference proteome</keyword>
<reference evidence="8" key="2">
    <citation type="submission" date="2020-11" db="EMBL/GenBank/DDBJ databases">
        <authorList>
            <person name="Cecchin M."/>
            <person name="Marcolungo L."/>
            <person name="Rossato M."/>
            <person name="Girolomoni L."/>
            <person name="Cosentino E."/>
            <person name="Cuine S."/>
            <person name="Li-Beisson Y."/>
            <person name="Delledonne M."/>
            <person name="Ballottari M."/>
        </authorList>
    </citation>
    <scope>NUCLEOTIDE SEQUENCE</scope>
    <source>
        <strain evidence="8">211/11P</strain>
        <tissue evidence="8">Whole cell</tissue>
    </source>
</reference>
<reference evidence="8" key="1">
    <citation type="journal article" date="2019" name="Plant J.">
        <title>Chlorella vulgaris genome assembly and annotation reveals the molecular basis for metabolic acclimation to high light conditions.</title>
        <authorList>
            <person name="Cecchin M."/>
            <person name="Marcolungo L."/>
            <person name="Rossato M."/>
            <person name="Girolomoni L."/>
            <person name="Cosentino E."/>
            <person name="Cuine S."/>
            <person name="Li-Beisson Y."/>
            <person name="Delledonne M."/>
            <person name="Ballottari M."/>
        </authorList>
    </citation>
    <scope>NUCLEOTIDE SEQUENCE</scope>
    <source>
        <strain evidence="8">211/11P</strain>
    </source>
</reference>
<evidence type="ECO:0000256" key="1">
    <source>
        <dbReference type="ARBA" id="ARBA00004141"/>
    </source>
</evidence>
<feature type="transmembrane region" description="Helical" evidence="6">
    <location>
        <begin position="308"/>
        <end position="326"/>
    </location>
</feature>
<feature type="transmembrane region" description="Helical" evidence="6">
    <location>
        <begin position="87"/>
        <end position="107"/>
    </location>
</feature>
<feature type="transmembrane region" description="Helical" evidence="6">
    <location>
        <begin position="139"/>
        <end position="165"/>
    </location>
</feature>
<dbReference type="EMBL" id="SIDB01000001">
    <property type="protein sequence ID" value="KAI3437636.1"/>
    <property type="molecule type" value="Genomic_DNA"/>
</dbReference>
<dbReference type="Gene3D" id="1.10.3730.20">
    <property type="match status" value="1"/>
</dbReference>
<dbReference type="OrthoDB" id="306876at2759"/>
<dbReference type="GO" id="GO:0016020">
    <property type="term" value="C:membrane"/>
    <property type="evidence" value="ECO:0007669"/>
    <property type="project" value="UniProtKB-SubCell"/>
</dbReference>
<dbReference type="PANTHER" id="PTHR22911">
    <property type="entry name" value="ACYL-MALONYL CONDENSING ENZYME-RELATED"/>
    <property type="match status" value="1"/>
</dbReference>
<evidence type="ECO:0000313" key="8">
    <source>
        <dbReference type="EMBL" id="KAI3437636.1"/>
    </source>
</evidence>
<evidence type="ECO:0000256" key="3">
    <source>
        <dbReference type="ARBA" id="ARBA00022692"/>
    </source>
</evidence>
<feature type="transmembrane region" description="Helical" evidence="6">
    <location>
        <begin position="113"/>
        <end position="132"/>
    </location>
</feature>
<dbReference type="PANTHER" id="PTHR22911:SF6">
    <property type="entry name" value="SOLUTE CARRIER FAMILY 35 MEMBER G1"/>
    <property type="match status" value="1"/>
</dbReference>
<accession>A0A9D4Z1U3</accession>
<feature type="domain" description="EamA" evidence="7">
    <location>
        <begin position="187"/>
        <end position="324"/>
    </location>
</feature>
<organism evidence="8 9">
    <name type="scientific">Chlorella vulgaris</name>
    <name type="common">Green alga</name>
    <dbReference type="NCBI Taxonomy" id="3077"/>
    <lineage>
        <taxon>Eukaryota</taxon>
        <taxon>Viridiplantae</taxon>
        <taxon>Chlorophyta</taxon>
        <taxon>core chlorophytes</taxon>
        <taxon>Trebouxiophyceae</taxon>
        <taxon>Chlorellales</taxon>
        <taxon>Chlorellaceae</taxon>
        <taxon>Chlorella clade</taxon>
        <taxon>Chlorella</taxon>
    </lineage>
</organism>
<dbReference type="SUPFAM" id="SSF103481">
    <property type="entry name" value="Multidrug resistance efflux transporter EmrE"/>
    <property type="match status" value="2"/>
</dbReference>
<protein>
    <recommendedName>
        <fullName evidence="7">EamA domain-containing protein</fullName>
    </recommendedName>
</protein>
<evidence type="ECO:0000256" key="4">
    <source>
        <dbReference type="ARBA" id="ARBA00022989"/>
    </source>
</evidence>
<dbReference type="AlphaFoldDB" id="A0A9D4Z1U3"/>